<evidence type="ECO:0008006" key="5">
    <source>
        <dbReference type="Google" id="ProtNLM"/>
    </source>
</evidence>
<evidence type="ECO:0000313" key="3">
    <source>
        <dbReference type="EMBL" id="GFH47521.1"/>
    </source>
</evidence>
<dbReference type="EMBL" id="BLLK01000023">
    <property type="protein sequence ID" value="GFH47521.1"/>
    <property type="molecule type" value="Genomic_DNA"/>
</dbReference>
<evidence type="ECO:0000313" key="4">
    <source>
        <dbReference type="Proteomes" id="UP001054902"/>
    </source>
</evidence>
<reference evidence="3 4" key="1">
    <citation type="journal article" date="2021" name="Sci. Rep.">
        <title>The genome of the diatom Chaetoceros tenuissimus carries an ancient integrated fragment of an extant virus.</title>
        <authorList>
            <person name="Hongo Y."/>
            <person name="Kimura K."/>
            <person name="Takaki Y."/>
            <person name="Yoshida Y."/>
            <person name="Baba S."/>
            <person name="Kobayashi G."/>
            <person name="Nagasaki K."/>
            <person name="Hano T."/>
            <person name="Tomaru Y."/>
        </authorList>
    </citation>
    <scope>NUCLEOTIDE SEQUENCE [LARGE SCALE GENOMIC DNA]</scope>
    <source>
        <strain evidence="3 4">NIES-3715</strain>
    </source>
</reference>
<proteinExistence type="predicted"/>
<feature type="transmembrane region" description="Helical" evidence="2">
    <location>
        <begin position="111"/>
        <end position="130"/>
    </location>
</feature>
<feature type="transmembrane region" description="Helical" evidence="2">
    <location>
        <begin position="263"/>
        <end position="290"/>
    </location>
</feature>
<keyword evidence="2" id="KW-0812">Transmembrane</keyword>
<feature type="transmembrane region" description="Helical" evidence="2">
    <location>
        <begin position="181"/>
        <end position="208"/>
    </location>
</feature>
<feature type="transmembrane region" description="Helical" evidence="2">
    <location>
        <begin position="228"/>
        <end position="251"/>
    </location>
</feature>
<keyword evidence="2" id="KW-1133">Transmembrane helix</keyword>
<evidence type="ECO:0000256" key="2">
    <source>
        <dbReference type="SAM" id="Phobius"/>
    </source>
</evidence>
<dbReference type="AlphaFoldDB" id="A0AAD3H251"/>
<name>A0AAD3H251_9STRA</name>
<feature type="transmembrane region" description="Helical" evidence="2">
    <location>
        <begin position="48"/>
        <end position="64"/>
    </location>
</feature>
<feature type="transmembrane region" description="Helical" evidence="2">
    <location>
        <begin position="367"/>
        <end position="394"/>
    </location>
</feature>
<dbReference type="Proteomes" id="UP001054902">
    <property type="component" value="Unassembled WGS sequence"/>
</dbReference>
<organism evidence="3 4">
    <name type="scientific">Chaetoceros tenuissimus</name>
    <dbReference type="NCBI Taxonomy" id="426638"/>
    <lineage>
        <taxon>Eukaryota</taxon>
        <taxon>Sar</taxon>
        <taxon>Stramenopiles</taxon>
        <taxon>Ochrophyta</taxon>
        <taxon>Bacillariophyta</taxon>
        <taxon>Coscinodiscophyceae</taxon>
        <taxon>Chaetocerotophycidae</taxon>
        <taxon>Chaetocerotales</taxon>
        <taxon>Chaetocerotaceae</taxon>
        <taxon>Chaetoceros</taxon>
    </lineage>
</organism>
<dbReference type="GO" id="GO:0015708">
    <property type="term" value="P:silicic acid import across plasma membrane"/>
    <property type="evidence" value="ECO:0007669"/>
    <property type="project" value="InterPro"/>
</dbReference>
<sequence>MGDSSTLSNPLNAFKGFYSMCLLIFSVVIIMGLIASKQTNLSSEAHPAAAYVLIWVAILWLTMVEGGQASLVGLAPVNKELYRDSHPISYKCTSITNKGDNLDRYLLGRQFMVVIVVFCVNISGGPIGGAELWDFPDWVTTIFLQTGFAMILFTCNVGQLNTQVNASHCMLDYINTYFALFTLWVAMAIEFSGLLHSSYLVQIAVAALAGKTIESNEDPRTPAQSAFFYFRCLYSLAILIGCFAVTLQALFKGKTTMWEGVPAWLATIIFFVLMSVVGMLEGMQIAFFAVSRIQESERGESVWAKKTCNLLFRGEGHNLPGFMIGRQLCVVSCMFFVARVTSVDIADGEDNIFGVGDGLAELFSTGLLGALITTICASISWQLVASAFPIAFLSSPITYILLRLCLLLEATGLCGAAWVIAAIHRKIAGFQRDEVYIGTAEERAKGEMADSSSHVPVGAGHMGKLPAFKENAPSSLQRLMKKDPSIAAYLAGELDLEKQSEPVAESKSAVVEEDDAVIVEAPTEDVQDNNKMCC</sequence>
<evidence type="ECO:0000256" key="1">
    <source>
        <dbReference type="SAM" id="MobiDB-lite"/>
    </source>
</evidence>
<dbReference type="Pfam" id="PF03842">
    <property type="entry name" value="Silic_transp"/>
    <property type="match status" value="1"/>
</dbReference>
<keyword evidence="2" id="KW-0472">Membrane</keyword>
<feature type="transmembrane region" description="Helical" evidence="2">
    <location>
        <begin position="400"/>
        <end position="423"/>
    </location>
</feature>
<keyword evidence="4" id="KW-1185">Reference proteome</keyword>
<dbReference type="InterPro" id="IPR004693">
    <property type="entry name" value="Silicon_transpt"/>
</dbReference>
<comment type="caution">
    <text evidence="3">The sequence shown here is derived from an EMBL/GenBank/DDBJ whole genome shotgun (WGS) entry which is preliminary data.</text>
</comment>
<feature type="transmembrane region" description="Helical" evidence="2">
    <location>
        <begin position="142"/>
        <end position="161"/>
    </location>
</feature>
<feature type="compositionally biased region" description="Acidic residues" evidence="1">
    <location>
        <begin position="515"/>
        <end position="527"/>
    </location>
</feature>
<feature type="transmembrane region" description="Helical" evidence="2">
    <location>
        <begin position="16"/>
        <end position="36"/>
    </location>
</feature>
<gene>
    <name evidence="3" type="ORF">CTEN210_03996</name>
</gene>
<protein>
    <recommendedName>
        <fullName evidence="5">Silicon transporter</fullName>
    </recommendedName>
</protein>
<accession>A0AAD3H251</accession>
<feature type="region of interest" description="Disordered" evidence="1">
    <location>
        <begin position="515"/>
        <end position="534"/>
    </location>
</feature>